<evidence type="ECO:0000313" key="2">
    <source>
        <dbReference type="EMBL" id="MDQ9172436.1"/>
    </source>
</evidence>
<keyword evidence="1" id="KW-0812">Transmembrane</keyword>
<gene>
    <name evidence="2" type="ORF">Q8A64_18705</name>
</gene>
<name>A0ABU1BTS9_9BURK</name>
<feature type="transmembrane region" description="Helical" evidence="1">
    <location>
        <begin position="189"/>
        <end position="213"/>
    </location>
</feature>
<dbReference type="RefSeq" id="WP_338438495.1">
    <property type="nucleotide sequence ID" value="NZ_JAUYVH010000027.1"/>
</dbReference>
<reference evidence="2 3" key="1">
    <citation type="submission" date="2023-08" db="EMBL/GenBank/DDBJ databases">
        <title>Oxalobacteraceae gen .nov., isolated from river sludge outside the plant.</title>
        <authorList>
            <person name="Zhao S.Y."/>
        </authorList>
    </citation>
    <scope>NUCLEOTIDE SEQUENCE [LARGE SCALE GENOMIC DNA]</scope>
    <source>
        <strain evidence="2 3">R-40</strain>
    </source>
</reference>
<dbReference type="PANTHER" id="PTHR31168">
    <property type="entry name" value="OS02G0292800 PROTEIN"/>
    <property type="match status" value="1"/>
</dbReference>
<organism evidence="2 3">
    <name type="scientific">Keguizhuia sedimenti</name>
    <dbReference type="NCBI Taxonomy" id="3064264"/>
    <lineage>
        <taxon>Bacteria</taxon>
        <taxon>Pseudomonadati</taxon>
        <taxon>Pseudomonadota</taxon>
        <taxon>Betaproteobacteria</taxon>
        <taxon>Burkholderiales</taxon>
        <taxon>Oxalobacteraceae</taxon>
        <taxon>Keguizhuia</taxon>
    </lineage>
</organism>
<feature type="transmembrane region" description="Helical" evidence="1">
    <location>
        <begin position="116"/>
        <end position="139"/>
    </location>
</feature>
<keyword evidence="1" id="KW-0472">Membrane</keyword>
<keyword evidence="3" id="KW-1185">Reference proteome</keyword>
<sequence>MSYPNSLIIEWVNIVGCLFVFVLYEIYLGWLIKRAPMKTARGAHAVIRSKWVKSVMNRPGSEVLAVQTLRNSVMAASFMATTAVLALSATLTLSGIGNEGNSLWELTHAADPKFNIFAVKLLLLAGSFFISFLFMAMAVRFFNHAGYLITAEGSAEELLRSQSLAIAYLNRAGNHYSFGLRSFFTCIPFLAGLFSTYLMLPGAALLILVLNWFDRIPYDEQ</sequence>
<accession>A0ABU1BTS9</accession>
<protein>
    <submittedName>
        <fullName evidence="2">DUF599 domain-containing protein</fullName>
    </submittedName>
</protein>
<dbReference type="EMBL" id="JAUYVH010000027">
    <property type="protein sequence ID" value="MDQ9172436.1"/>
    <property type="molecule type" value="Genomic_DNA"/>
</dbReference>
<feature type="transmembrane region" description="Helical" evidence="1">
    <location>
        <begin position="12"/>
        <end position="32"/>
    </location>
</feature>
<dbReference type="Pfam" id="PF04654">
    <property type="entry name" value="DUF599"/>
    <property type="match status" value="1"/>
</dbReference>
<feature type="transmembrane region" description="Helical" evidence="1">
    <location>
        <begin position="73"/>
        <end position="96"/>
    </location>
</feature>
<comment type="caution">
    <text evidence="2">The sequence shown here is derived from an EMBL/GenBank/DDBJ whole genome shotgun (WGS) entry which is preliminary data.</text>
</comment>
<evidence type="ECO:0000256" key="1">
    <source>
        <dbReference type="SAM" id="Phobius"/>
    </source>
</evidence>
<dbReference type="Proteomes" id="UP001225596">
    <property type="component" value="Unassembled WGS sequence"/>
</dbReference>
<dbReference type="PANTHER" id="PTHR31168:SF1">
    <property type="entry name" value="DUF599 FAMILY PROTEIN"/>
    <property type="match status" value="1"/>
</dbReference>
<dbReference type="InterPro" id="IPR006747">
    <property type="entry name" value="DUF599"/>
</dbReference>
<proteinExistence type="predicted"/>
<keyword evidence="1" id="KW-1133">Transmembrane helix</keyword>
<evidence type="ECO:0000313" key="3">
    <source>
        <dbReference type="Proteomes" id="UP001225596"/>
    </source>
</evidence>